<comment type="caution">
    <text evidence="1">The sequence shown here is derived from an EMBL/GenBank/DDBJ whole genome shotgun (WGS) entry which is preliminary data.</text>
</comment>
<proteinExistence type="predicted"/>
<dbReference type="EMBL" id="JACIEI010000005">
    <property type="protein sequence ID" value="MBB3994302.1"/>
    <property type="molecule type" value="Genomic_DNA"/>
</dbReference>
<evidence type="ECO:0000313" key="2">
    <source>
        <dbReference type="Proteomes" id="UP000530268"/>
    </source>
</evidence>
<sequence length="126" mass="14009">MGEIVKIKLYEPIQLDQIRLDSLYTQLGAVGAETVVCRAMEELAVRMAECDTLWREADHTKLRKHVRSLVAISDQLGMSLLAQSATNVSTALETEDETSVAATLSRMLRIGEWSLSAIWAMEDLSI</sequence>
<keyword evidence="2" id="KW-1185">Reference proteome</keyword>
<dbReference type="AlphaFoldDB" id="A0A7W6E7Y4"/>
<accession>A0A7W6E7Y4</accession>
<gene>
    <name evidence="1" type="ORF">GGR95_001947</name>
</gene>
<name>A0A7W6E7Y4_9RHOB</name>
<dbReference type="RefSeq" id="WP_184565214.1">
    <property type="nucleotide sequence ID" value="NZ_JACIEI010000005.1"/>
</dbReference>
<reference evidence="1 2" key="1">
    <citation type="submission" date="2020-08" db="EMBL/GenBank/DDBJ databases">
        <title>Genomic Encyclopedia of Type Strains, Phase IV (KMG-IV): sequencing the most valuable type-strain genomes for metagenomic binning, comparative biology and taxonomic classification.</title>
        <authorList>
            <person name="Goeker M."/>
        </authorList>
    </citation>
    <scope>NUCLEOTIDE SEQUENCE [LARGE SCALE GENOMIC DNA]</scope>
    <source>
        <strain evidence="1 2">DSM 102234</strain>
    </source>
</reference>
<organism evidence="1 2">
    <name type="scientific">Sulfitobacter undariae</name>
    <dbReference type="NCBI Taxonomy" id="1563671"/>
    <lineage>
        <taxon>Bacteria</taxon>
        <taxon>Pseudomonadati</taxon>
        <taxon>Pseudomonadota</taxon>
        <taxon>Alphaproteobacteria</taxon>
        <taxon>Rhodobacterales</taxon>
        <taxon>Roseobacteraceae</taxon>
        <taxon>Sulfitobacter</taxon>
    </lineage>
</organism>
<evidence type="ECO:0000313" key="1">
    <source>
        <dbReference type="EMBL" id="MBB3994302.1"/>
    </source>
</evidence>
<protein>
    <submittedName>
        <fullName evidence="1">Uncharacterized protein</fullName>
    </submittedName>
</protein>
<dbReference type="Proteomes" id="UP000530268">
    <property type="component" value="Unassembled WGS sequence"/>
</dbReference>